<proteinExistence type="predicted"/>
<accession>A0A0E9STL4</accession>
<protein>
    <submittedName>
        <fullName evidence="1">Uncharacterized protein</fullName>
    </submittedName>
</protein>
<dbReference type="AlphaFoldDB" id="A0A0E9STL4"/>
<evidence type="ECO:0000313" key="1">
    <source>
        <dbReference type="EMBL" id="JAH43980.1"/>
    </source>
</evidence>
<dbReference type="EMBL" id="GBXM01064597">
    <property type="protein sequence ID" value="JAH43980.1"/>
    <property type="molecule type" value="Transcribed_RNA"/>
</dbReference>
<reference evidence="1" key="2">
    <citation type="journal article" date="2015" name="Fish Shellfish Immunol.">
        <title>Early steps in the European eel (Anguilla anguilla)-Vibrio vulnificus interaction in the gills: Role of the RtxA13 toxin.</title>
        <authorList>
            <person name="Callol A."/>
            <person name="Pajuelo D."/>
            <person name="Ebbesson L."/>
            <person name="Teles M."/>
            <person name="MacKenzie S."/>
            <person name="Amaro C."/>
        </authorList>
    </citation>
    <scope>NUCLEOTIDE SEQUENCE</scope>
</reference>
<reference evidence="1" key="1">
    <citation type="submission" date="2014-11" db="EMBL/GenBank/DDBJ databases">
        <authorList>
            <person name="Amaro Gonzalez C."/>
        </authorList>
    </citation>
    <scope>NUCLEOTIDE SEQUENCE</scope>
</reference>
<organism evidence="1">
    <name type="scientific">Anguilla anguilla</name>
    <name type="common">European freshwater eel</name>
    <name type="synonym">Muraena anguilla</name>
    <dbReference type="NCBI Taxonomy" id="7936"/>
    <lineage>
        <taxon>Eukaryota</taxon>
        <taxon>Metazoa</taxon>
        <taxon>Chordata</taxon>
        <taxon>Craniata</taxon>
        <taxon>Vertebrata</taxon>
        <taxon>Euteleostomi</taxon>
        <taxon>Actinopterygii</taxon>
        <taxon>Neopterygii</taxon>
        <taxon>Teleostei</taxon>
        <taxon>Anguilliformes</taxon>
        <taxon>Anguillidae</taxon>
        <taxon>Anguilla</taxon>
    </lineage>
</organism>
<name>A0A0E9STL4_ANGAN</name>
<sequence length="48" mass="5238">MKWTSVCSSECSLMCRAPACAGIPNGENTQVTYFLIRCQFSCKSLSAN</sequence>